<keyword evidence="2" id="KW-1185">Reference proteome</keyword>
<accession>A0A1R4A4Y9</accession>
<dbReference type="GeneID" id="30926792"/>
<gene>
    <name evidence="1" type="ORF">CPM_0152</name>
</gene>
<sequence length="67" mass="7399">MDGLTTSVIVNIKRLKHSFAKKYPNSSILQTLLSMPDEMSSEELIGAVIVLLNLLDMETHNKLGGEL</sequence>
<dbReference type="RefSeq" id="WP_077075829.1">
    <property type="nucleotide sequence ID" value="NZ_LT719092.1"/>
</dbReference>
<proteinExistence type="predicted"/>
<protein>
    <submittedName>
        <fullName evidence="1">Uncharacterized protein</fullName>
    </submittedName>
</protein>
<reference evidence="2" key="1">
    <citation type="submission" date="2016-06" db="EMBL/GenBank/DDBJ databases">
        <authorList>
            <person name="Toshchakov V.S."/>
        </authorList>
    </citation>
    <scope>NUCLEOTIDE SEQUENCE [LARGE SCALE GENOMIC DNA]</scope>
    <source>
        <strain>PM4 (JCM 30641</strain>
        <strain evidence="2">\VKM B-2940)</strain>
    </source>
</reference>
<evidence type="ECO:0000313" key="2">
    <source>
        <dbReference type="Proteomes" id="UP000187822"/>
    </source>
</evidence>
<dbReference type="EMBL" id="LT719092">
    <property type="protein sequence ID" value="SJK84047.1"/>
    <property type="molecule type" value="Genomic_DNA"/>
</dbReference>
<name>A0A1R4A4Y9_9ARCH</name>
<dbReference type="Proteomes" id="UP000187822">
    <property type="component" value="Chromosome I"/>
</dbReference>
<dbReference type="STRING" id="1673428.CPM_0152"/>
<evidence type="ECO:0000313" key="1">
    <source>
        <dbReference type="EMBL" id="SJK84047.1"/>
    </source>
</evidence>
<organism evidence="1 2">
    <name type="scientific">Cuniculiplasma divulgatum</name>
    <dbReference type="NCBI Taxonomy" id="1673428"/>
    <lineage>
        <taxon>Archaea</taxon>
        <taxon>Methanobacteriati</taxon>
        <taxon>Thermoplasmatota</taxon>
        <taxon>Thermoplasmata</taxon>
        <taxon>Thermoplasmatales</taxon>
        <taxon>Cuniculiplasmataceae</taxon>
        <taxon>Cuniculiplasma</taxon>
    </lineage>
</organism>
<dbReference type="AlphaFoldDB" id="A0A1R4A4Y9"/>
<dbReference type="KEGG" id="cdiv:CPM_0152"/>